<dbReference type="RefSeq" id="WP_090085154.1">
    <property type="nucleotide sequence ID" value="NZ_FOMR01000007.1"/>
</dbReference>
<dbReference type="InterPro" id="IPR044772">
    <property type="entry name" value="NO3_transporter"/>
</dbReference>
<feature type="transmembrane region" description="Helical" evidence="8">
    <location>
        <begin position="327"/>
        <end position="351"/>
    </location>
</feature>
<evidence type="ECO:0000256" key="7">
    <source>
        <dbReference type="ARBA" id="ARBA00023136"/>
    </source>
</evidence>
<dbReference type="PANTHER" id="PTHR23515">
    <property type="entry name" value="HIGH-AFFINITY NITRATE TRANSPORTER 2.3"/>
    <property type="match status" value="1"/>
</dbReference>
<evidence type="ECO:0000256" key="3">
    <source>
        <dbReference type="ARBA" id="ARBA00022448"/>
    </source>
</evidence>
<keyword evidence="7 8" id="KW-0472">Membrane</keyword>
<keyword evidence="11" id="KW-1185">Reference proteome</keyword>
<comment type="similarity">
    <text evidence="2">Belongs to the major facilitator superfamily. Nitrate/nitrite porter (TC 2.A.1.8) family.</text>
</comment>
<feature type="transmembrane region" description="Helical" evidence="8">
    <location>
        <begin position="12"/>
        <end position="32"/>
    </location>
</feature>
<dbReference type="SUPFAM" id="SSF103473">
    <property type="entry name" value="MFS general substrate transporter"/>
    <property type="match status" value="1"/>
</dbReference>
<protein>
    <submittedName>
        <fullName evidence="10">MFS transporter, NNP family, nitrate/nitrite transporter</fullName>
    </submittedName>
</protein>
<dbReference type="Pfam" id="PF07690">
    <property type="entry name" value="MFS_1"/>
    <property type="match status" value="1"/>
</dbReference>
<evidence type="ECO:0000259" key="9">
    <source>
        <dbReference type="PROSITE" id="PS50850"/>
    </source>
</evidence>
<keyword evidence="6" id="KW-0534">Nitrate assimilation</keyword>
<feature type="transmembrane region" description="Helical" evidence="8">
    <location>
        <begin position="44"/>
        <end position="64"/>
    </location>
</feature>
<dbReference type="GO" id="GO:0015112">
    <property type="term" value="F:nitrate transmembrane transporter activity"/>
    <property type="evidence" value="ECO:0007669"/>
    <property type="project" value="InterPro"/>
</dbReference>
<dbReference type="EMBL" id="FOMR01000007">
    <property type="protein sequence ID" value="SFE00608.1"/>
    <property type="molecule type" value="Genomic_DNA"/>
</dbReference>
<dbReference type="STRING" id="640948.SAMN05216238_10741"/>
<keyword evidence="4 8" id="KW-0812">Transmembrane</keyword>
<feature type="transmembrane region" description="Helical" evidence="8">
    <location>
        <begin position="162"/>
        <end position="181"/>
    </location>
</feature>
<evidence type="ECO:0000313" key="11">
    <source>
        <dbReference type="Proteomes" id="UP000199474"/>
    </source>
</evidence>
<dbReference type="OrthoDB" id="9773404at2"/>
<keyword evidence="3" id="KW-0813">Transport</keyword>
<dbReference type="InterPro" id="IPR020846">
    <property type="entry name" value="MFS_dom"/>
</dbReference>
<feature type="transmembrane region" description="Helical" evidence="8">
    <location>
        <begin position="210"/>
        <end position="229"/>
    </location>
</feature>
<name>A0A1I1X1W4_9BACI</name>
<dbReference type="Gene3D" id="1.20.1250.20">
    <property type="entry name" value="MFS general substrate transporter like domains"/>
    <property type="match status" value="2"/>
</dbReference>
<evidence type="ECO:0000256" key="6">
    <source>
        <dbReference type="ARBA" id="ARBA00023063"/>
    </source>
</evidence>
<evidence type="ECO:0000256" key="2">
    <source>
        <dbReference type="ARBA" id="ARBA00008432"/>
    </source>
</evidence>
<reference evidence="11" key="1">
    <citation type="submission" date="2016-10" db="EMBL/GenBank/DDBJ databases">
        <authorList>
            <person name="Varghese N."/>
            <person name="Submissions S."/>
        </authorList>
    </citation>
    <scope>NUCLEOTIDE SEQUENCE [LARGE SCALE GENOMIC DNA]</scope>
    <source>
        <strain evidence="11">DSM 22530</strain>
    </source>
</reference>
<evidence type="ECO:0000313" key="10">
    <source>
        <dbReference type="EMBL" id="SFE00608.1"/>
    </source>
</evidence>
<accession>A0A1I1X1W4</accession>
<evidence type="ECO:0000256" key="1">
    <source>
        <dbReference type="ARBA" id="ARBA00004651"/>
    </source>
</evidence>
<dbReference type="AlphaFoldDB" id="A0A1I1X1W4"/>
<sequence length="384" mass="41190">MEQQKGSTAALVYSTIAMVVSFTIWSMISPMASNISALYNLSATQVSILVAVPTILGSIMRIPLGILSDKYSGRKVYTLTMLFLILPLIGASFANSYGWMLFFAFFIGMGGTTFAIAITYVSGWYPKEKQGLVLGIAGVGNIGTAVAGFLIPVIVAAYSIDWAFRILAVMIAIMAVVFYFGTEDREQGGQKTLKSALEPLKYKQTWMLSLFYFLTFGVFVALGLYLPTLLQDLYDITAVDAGQRAAIFVVIATFIRPLGGMIADKLDPKKILTSIFLVIAVSAAVLAFTTGNVILFTIFCLAIAVFSGMGNGVVFKLVPMVSQGNTGAVTGIVGAAGGLGGFFPPILLGVFKDLTGGYYLGFLLLALFSLACLWINLQRKKLVQ</sequence>
<feature type="transmembrane region" description="Helical" evidence="8">
    <location>
        <begin position="357"/>
        <end position="377"/>
    </location>
</feature>
<keyword evidence="5 8" id="KW-1133">Transmembrane helix</keyword>
<dbReference type="CDD" id="cd17341">
    <property type="entry name" value="MFS_NRT2_like"/>
    <property type="match status" value="1"/>
</dbReference>
<dbReference type="GO" id="GO:0005886">
    <property type="term" value="C:plasma membrane"/>
    <property type="evidence" value="ECO:0007669"/>
    <property type="project" value="UniProtKB-SubCell"/>
</dbReference>
<evidence type="ECO:0000256" key="5">
    <source>
        <dbReference type="ARBA" id="ARBA00022989"/>
    </source>
</evidence>
<evidence type="ECO:0000256" key="8">
    <source>
        <dbReference type="SAM" id="Phobius"/>
    </source>
</evidence>
<proteinExistence type="inferred from homology"/>
<evidence type="ECO:0000256" key="4">
    <source>
        <dbReference type="ARBA" id="ARBA00022692"/>
    </source>
</evidence>
<comment type="subcellular location">
    <subcellularLocation>
        <location evidence="1">Cell membrane</location>
        <topology evidence="1">Multi-pass membrane protein</topology>
    </subcellularLocation>
</comment>
<feature type="transmembrane region" description="Helical" evidence="8">
    <location>
        <begin position="241"/>
        <end position="259"/>
    </location>
</feature>
<feature type="transmembrane region" description="Helical" evidence="8">
    <location>
        <begin position="76"/>
        <end position="94"/>
    </location>
</feature>
<dbReference type="InterPro" id="IPR036259">
    <property type="entry name" value="MFS_trans_sf"/>
</dbReference>
<feature type="transmembrane region" description="Helical" evidence="8">
    <location>
        <begin position="100"/>
        <end position="120"/>
    </location>
</feature>
<feature type="transmembrane region" description="Helical" evidence="8">
    <location>
        <begin position="132"/>
        <end position="156"/>
    </location>
</feature>
<dbReference type="InterPro" id="IPR011701">
    <property type="entry name" value="MFS"/>
</dbReference>
<dbReference type="GO" id="GO:0042128">
    <property type="term" value="P:nitrate assimilation"/>
    <property type="evidence" value="ECO:0007669"/>
    <property type="project" value="UniProtKB-KW"/>
</dbReference>
<feature type="transmembrane region" description="Helical" evidence="8">
    <location>
        <begin position="294"/>
        <end position="315"/>
    </location>
</feature>
<dbReference type="Proteomes" id="UP000199474">
    <property type="component" value="Unassembled WGS sequence"/>
</dbReference>
<feature type="transmembrane region" description="Helical" evidence="8">
    <location>
        <begin position="271"/>
        <end position="288"/>
    </location>
</feature>
<dbReference type="PROSITE" id="PS50850">
    <property type="entry name" value="MFS"/>
    <property type="match status" value="1"/>
</dbReference>
<organism evidence="10 11">
    <name type="scientific">Lentibacillus persicus</name>
    <dbReference type="NCBI Taxonomy" id="640948"/>
    <lineage>
        <taxon>Bacteria</taxon>
        <taxon>Bacillati</taxon>
        <taxon>Bacillota</taxon>
        <taxon>Bacilli</taxon>
        <taxon>Bacillales</taxon>
        <taxon>Bacillaceae</taxon>
        <taxon>Lentibacillus</taxon>
    </lineage>
</organism>
<feature type="domain" description="Major facilitator superfamily (MFS) profile" evidence="9">
    <location>
        <begin position="10"/>
        <end position="381"/>
    </location>
</feature>
<gene>
    <name evidence="10" type="ORF">SAMN05216238_10741</name>
</gene>